<feature type="region of interest" description="Disordered" evidence="1">
    <location>
        <begin position="476"/>
        <end position="520"/>
    </location>
</feature>
<feature type="region of interest" description="Disordered" evidence="1">
    <location>
        <begin position="146"/>
        <end position="181"/>
    </location>
</feature>
<protein>
    <submittedName>
        <fullName evidence="2">Uncharacterized protein</fullName>
    </submittedName>
</protein>
<keyword evidence="3" id="KW-1185">Reference proteome</keyword>
<feature type="region of interest" description="Disordered" evidence="1">
    <location>
        <begin position="412"/>
        <end position="441"/>
    </location>
</feature>
<accession>A0A9D4T4K1</accession>
<reference evidence="2" key="2">
    <citation type="submission" date="2021-09" db="EMBL/GenBank/DDBJ databases">
        <authorList>
            <person name="Jia N."/>
            <person name="Wang J."/>
            <person name="Shi W."/>
            <person name="Du L."/>
            <person name="Sun Y."/>
            <person name="Zhan W."/>
            <person name="Jiang J."/>
            <person name="Wang Q."/>
            <person name="Zhang B."/>
            <person name="Ji P."/>
            <person name="Sakyi L.B."/>
            <person name="Cui X."/>
            <person name="Yuan T."/>
            <person name="Jiang B."/>
            <person name="Yang W."/>
            <person name="Lam T.T.-Y."/>
            <person name="Chang Q."/>
            <person name="Ding S."/>
            <person name="Wang X."/>
            <person name="Zhu J."/>
            <person name="Ruan X."/>
            <person name="Zhao L."/>
            <person name="Wei J."/>
            <person name="Que T."/>
            <person name="Du C."/>
            <person name="Cheng J."/>
            <person name="Dai P."/>
            <person name="Han X."/>
            <person name="Huang E."/>
            <person name="Gao Y."/>
            <person name="Liu J."/>
            <person name="Shao H."/>
            <person name="Ye R."/>
            <person name="Li L."/>
            <person name="Wei W."/>
            <person name="Wang X."/>
            <person name="Wang C."/>
            <person name="Huo Q."/>
            <person name="Li W."/>
            <person name="Guo W."/>
            <person name="Chen H."/>
            <person name="Chen S."/>
            <person name="Zhou L."/>
            <person name="Zhou L."/>
            <person name="Ni X."/>
            <person name="Tian J."/>
            <person name="Zhou Y."/>
            <person name="Sheng Y."/>
            <person name="Liu T."/>
            <person name="Pan Y."/>
            <person name="Xia L."/>
            <person name="Li J."/>
            <person name="Zhao F."/>
            <person name="Cao W."/>
        </authorList>
    </citation>
    <scope>NUCLEOTIDE SEQUENCE</scope>
    <source>
        <strain evidence="2">Rsan-2018</strain>
        <tissue evidence="2">Larvae</tissue>
    </source>
</reference>
<organism evidence="2 3">
    <name type="scientific">Rhipicephalus sanguineus</name>
    <name type="common">Brown dog tick</name>
    <name type="synonym">Ixodes sanguineus</name>
    <dbReference type="NCBI Taxonomy" id="34632"/>
    <lineage>
        <taxon>Eukaryota</taxon>
        <taxon>Metazoa</taxon>
        <taxon>Ecdysozoa</taxon>
        <taxon>Arthropoda</taxon>
        <taxon>Chelicerata</taxon>
        <taxon>Arachnida</taxon>
        <taxon>Acari</taxon>
        <taxon>Parasitiformes</taxon>
        <taxon>Ixodida</taxon>
        <taxon>Ixodoidea</taxon>
        <taxon>Ixodidae</taxon>
        <taxon>Rhipicephalinae</taxon>
        <taxon>Rhipicephalus</taxon>
        <taxon>Rhipicephalus</taxon>
    </lineage>
</organism>
<sequence>MAASVADAGMFLASQQPSAAPTANQLWLGWSSDVGSDAERSSTTMILSSASESKVFASSYDAFMHLSFVGSSGHMMSSDSASPYRSPLDHCSLEEAEEVISMYLNDHHKPGSTTTTPGVNTIDDFQTFRIVNKLEDFQSSRKDLCCELLPTPPRSPDRTDSSSSGSDGEGPATTSVRGSGPAGGVIHDYCGGVDFNDVSLGEAFSCFEMDEVDASEMADLTSEVSTSPEEAEVILNILAKHEDFLDQLLNDESVFSSAPVGDGASTEDYVEDLDVEFLDPSGRSWLDFSSLHRDSWLDSSLLHRGSWVESSYSLHRGPRVDSSSLHRAWSGSRTPEPQPIFYDEPSRQLLHDCMWSGQCADDCKQKAAREKGSASSSLLACSPFEDLVISPASAMTPTSPDDVLDMRIPLTPPVTRGTGSTTLAAVSPATTSTSKMTSVTSSSVRTAAAAVADDALVAGQCVDPSSVLSYTPLSDHSYHQATSSAPPTPPDSPKAVSQQSSSTPSSTSRGAGNGSAGVGQLTLYRSHNGNWQRGAMVMSDTPSESGTHPLYYIRLLLPAED</sequence>
<comment type="caution">
    <text evidence="2">The sequence shown here is derived from an EMBL/GenBank/DDBJ whole genome shotgun (WGS) entry which is preliminary data.</text>
</comment>
<proteinExistence type="predicted"/>
<dbReference type="EMBL" id="JABSTV010001246">
    <property type="protein sequence ID" value="KAH7975297.1"/>
    <property type="molecule type" value="Genomic_DNA"/>
</dbReference>
<evidence type="ECO:0000313" key="2">
    <source>
        <dbReference type="EMBL" id="KAH7975297.1"/>
    </source>
</evidence>
<evidence type="ECO:0000313" key="3">
    <source>
        <dbReference type="Proteomes" id="UP000821837"/>
    </source>
</evidence>
<dbReference type="VEuPathDB" id="VectorBase:RSAN_039038"/>
<dbReference type="Proteomes" id="UP000821837">
    <property type="component" value="Chromosome 10"/>
</dbReference>
<evidence type="ECO:0000256" key="1">
    <source>
        <dbReference type="SAM" id="MobiDB-lite"/>
    </source>
</evidence>
<name>A0A9D4T4K1_RHISA</name>
<dbReference type="AlphaFoldDB" id="A0A9D4T4K1"/>
<gene>
    <name evidence="2" type="ORF">HPB52_000448</name>
</gene>
<feature type="compositionally biased region" description="Low complexity" evidence="1">
    <location>
        <begin position="497"/>
        <end position="508"/>
    </location>
</feature>
<reference evidence="2" key="1">
    <citation type="journal article" date="2020" name="Cell">
        <title>Large-Scale Comparative Analyses of Tick Genomes Elucidate Their Genetic Diversity and Vector Capacities.</title>
        <authorList>
            <consortium name="Tick Genome and Microbiome Consortium (TIGMIC)"/>
            <person name="Jia N."/>
            <person name="Wang J."/>
            <person name="Shi W."/>
            <person name="Du L."/>
            <person name="Sun Y."/>
            <person name="Zhan W."/>
            <person name="Jiang J.F."/>
            <person name="Wang Q."/>
            <person name="Zhang B."/>
            <person name="Ji P."/>
            <person name="Bell-Sakyi L."/>
            <person name="Cui X.M."/>
            <person name="Yuan T.T."/>
            <person name="Jiang B.G."/>
            <person name="Yang W.F."/>
            <person name="Lam T.T."/>
            <person name="Chang Q.C."/>
            <person name="Ding S.J."/>
            <person name="Wang X.J."/>
            <person name="Zhu J.G."/>
            <person name="Ruan X.D."/>
            <person name="Zhao L."/>
            <person name="Wei J.T."/>
            <person name="Ye R.Z."/>
            <person name="Que T.C."/>
            <person name="Du C.H."/>
            <person name="Zhou Y.H."/>
            <person name="Cheng J.X."/>
            <person name="Dai P.F."/>
            <person name="Guo W.B."/>
            <person name="Han X.H."/>
            <person name="Huang E.J."/>
            <person name="Li L.F."/>
            <person name="Wei W."/>
            <person name="Gao Y.C."/>
            <person name="Liu J.Z."/>
            <person name="Shao H.Z."/>
            <person name="Wang X."/>
            <person name="Wang C.C."/>
            <person name="Yang T.C."/>
            <person name="Huo Q.B."/>
            <person name="Li W."/>
            <person name="Chen H.Y."/>
            <person name="Chen S.E."/>
            <person name="Zhou L.G."/>
            <person name="Ni X.B."/>
            <person name="Tian J.H."/>
            <person name="Sheng Y."/>
            <person name="Liu T."/>
            <person name="Pan Y.S."/>
            <person name="Xia L.Y."/>
            <person name="Li J."/>
            <person name="Zhao F."/>
            <person name="Cao W.C."/>
        </authorList>
    </citation>
    <scope>NUCLEOTIDE SEQUENCE</scope>
    <source>
        <strain evidence="2">Rsan-2018</strain>
    </source>
</reference>
<feature type="compositionally biased region" description="Low complexity" evidence="1">
    <location>
        <begin position="429"/>
        <end position="441"/>
    </location>
</feature>